<protein>
    <recommendedName>
        <fullName evidence="6">ATP-grasp domain-containing protein</fullName>
    </recommendedName>
</protein>
<comment type="caution">
    <text evidence="7">The sequence shown here is derived from an EMBL/GenBank/DDBJ whole genome shotgun (WGS) entry which is preliminary data.</text>
</comment>
<dbReference type="PANTHER" id="PTHR43334:SF2">
    <property type="entry name" value="ACETATE--COA LIGASE [ADP-FORMING]"/>
    <property type="match status" value="1"/>
</dbReference>
<dbReference type="EMBL" id="DSTK01000039">
    <property type="protein sequence ID" value="HFK98280.1"/>
    <property type="molecule type" value="Genomic_DNA"/>
</dbReference>
<evidence type="ECO:0000256" key="2">
    <source>
        <dbReference type="ARBA" id="ARBA00022741"/>
    </source>
</evidence>
<dbReference type="GO" id="GO:0005524">
    <property type="term" value="F:ATP binding"/>
    <property type="evidence" value="ECO:0007669"/>
    <property type="project" value="UniProtKB-UniRule"/>
</dbReference>
<dbReference type="GO" id="GO:0016874">
    <property type="term" value="F:ligase activity"/>
    <property type="evidence" value="ECO:0007669"/>
    <property type="project" value="UniProtKB-KW"/>
</dbReference>
<name>A0A832A315_9BACT</name>
<evidence type="ECO:0000313" key="7">
    <source>
        <dbReference type="EMBL" id="HFK98280.1"/>
    </source>
</evidence>
<organism evidence="7">
    <name type="scientific">Desulfacinum infernum</name>
    <dbReference type="NCBI Taxonomy" id="35837"/>
    <lineage>
        <taxon>Bacteria</taxon>
        <taxon>Pseudomonadati</taxon>
        <taxon>Thermodesulfobacteriota</taxon>
        <taxon>Syntrophobacteria</taxon>
        <taxon>Syntrophobacterales</taxon>
        <taxon>Syntrophobacteraceae</taxon>
        <taxon>Desulfacinum</taxon>
    </lineage>
</organism>
<feature type="region of interest" description="Disordered" evidence="5">
    <location>
        <begin position="73"/>
        <end position="104"/>
    </location>
</feature>
<gene>
    <name evidence="7" type="ORF">ENS06_13290</name>
</gene>
<evidence type="ECO:0000256" key="1">
    <source>
        <dbReference type="ARBA" id="ARBA00022598"/>
    </source>
</evidence>
<feature type="domain" description="ATP-grasp" evidence="6">
    <location>
        <begin position="205"/>
        <end position="302"/>
    </location>
</feature>
<keyword evidence="2 4" id="KW-0547">Nucleotide-binding</keyword>
<accession>A0A832A315</accession>
<dbReference type="SUPFAM" id="SSF56059">
    <property type="entry name" value="Glutathione synthetase ATP-binding domain-like"/>
    <property type="match status" value="1"/>
</dbReference>
<sequence>MGWTATGFAGARGSWKMRSRWPCAGPWAAICCDEPRRGGKGRNCPEHKAAGCRDVAWSTKGLSAPASLALSRKETDVGHGSTLSSSIGRRCGRVRTHGQPGKKPRNLLTRLERLAGEYRKPVSVVVEVPFEDRVAVEKEASYPFFLDVREAVEGLAMHRKFPSRPGGERGAGEKEGALPPWYDAAAAWVQAQSALGRRPMVHECLELLRILDIPTAPWALARSVDEARDAAVSLGYPVVLKAVGESLVHKSDLGGVAVGIPDADALAEAWRRLGSLSDDVEGILVQKMVKGVRELTVGAYRDPVFGAVVLVGQGASLWRCFRM</sequence>
<evidence type="ECO:0000256" key="5">
    <source>
        <dbReference type="SAM" id="MobiDB-lite"/>
    </source>
</evidence>
<dbReference type="PROSITE" id="PS50975">
    <property type="entry name" value="ATP_GRASP"/>
    <property type="match status" value="1"/>
</dbReference>
<dbReference type="Pfam" id="PF13549">
    <property type="entry name" value="ATP-grasp_5"/>
    <property type="match status" value="1"/>
</dbReference>
<dbReference type="InterPro" id="IPR011761">
    <property type="entry name" value="ATP-grasp"/>
</dbReference>
<evidence type="ECO:0000259" key="6">
    <source>
        <dbReference type="PROSITE" id="PS50975"/>
    </source>
</evidence>
<dbReference type="AlphaFoldDB" id="A0A832A315"/>
<dbReference type="InterPro" id="IPR051538">
    <property type="entry name" value="Acyl-CoA_Synth/Transferase"/>
</dbReference>
<dbReference type="Gene3D" id="3.30.1490.20">
    <property type="entry name" value="ATP-grasp fold, A domain"/>
    <property type="match status" value="1"/>
</dbReference>
<dbReference type="PANTHER" id="PTHR43334">
    <property type="entry name" value="ACETATE--COA LIGASE [ADP-FORMING]"/>
    <property type="match status" value="1"/>
</dbReference>
<proteinExistence type="predicted"/>
<dbReference type="GO" id="GO:0046872">
    <property type="term" value="F:metal ion binding"/>
    <property type="evidence" value="ECO:0007669"/>
    <property type="project" value="InterPro"/>
</dbReference>
<evidence type="ECO:0000256" key="3">
    <source>
        <dbReference type="ARBA" id="ARBA00022840"/>
    </source>
</evidence>
<evidence type="ECO:0000256" key="4">
    <source>
        <dbReference type="PROSITE-ProRule" id="PRU00409"/>
    </source>
</evidence>
<feature type="compositionally biased region" description="Basic residues" evidence="5">
    <location>
        <begin position="90"/>
        <end position="104"/>
    </location>
</feature>
<keyword evidence="3 4" id="KW-0067">ATP-binding</keyword>
<dbReference type="InterPro" id="IPR013815">
    <property type="entry name" value="ATP_grasp_subdomain_1"/>
</dbReference>
<reference evidence="7" key="1">
    <citation type="journal article" date="2020" name="mSystems">
        <title>Genome- and Community-Level Interaction Insights into Carbon Utilization and Element Cycling Functions of Hydrothermarchaeota in Hydrothermal Sediment.</title>
        <authorList>
            <person name="Zhou Z."/>
            <person name="Liu Y."/>
            <person name="Xu W."/>
            <person name="Pan J."/>
            <person name="Luo Z.H."/>
            <person name="Li M."/>
        </authorList>
    </citation>
    <scope>NUCLEOTIDE SEQUENCE [LARGE SCALE GENOMIC DNA]</scope>
    <source>
        <strain evidence="7">SpSt-456</strain>
    </source>
</reference>
<keyword evidence="1" id="KW-0436">Ligase</keyword>